<gene>
    <name evidence="2" type="ORF">NAEGRDRAFT_51627</name>
</gene>
<reference evidence="2 3" key="1">
    <citation type="journal article" date="2010" name="Cell">
        <title>The genome of Naegleria gruberi illuminates early eukaryotic versatility.</title>
        <authorList>
            <person name="Fritz-Laylin L.K."/>
            <person name="Prochnik S.E."/>
            <person name="Ginger M.L."/>
            <person name="Dacks J.B."/>
            <person name="Carpenter M.L."/>
            <person name="Field M.C."/>
            <person name="Kuo A."/>
            <person name="Paredez A."/>
            <person name="Chapman J."/>
            <person name="Pham J."/>
            <person name="Shu S."/>
            <person name="Neupane R."/>
            <person name="Cipriano M."/>
            <person name="Mancuso J."/>
            <person name="Tu H."/>
            <person name="Salamov A."/>
            <person name="Lindquist E."/>
            <person name="Shapiro H."/>
            <person name="Lucas S."/>
            <person name="Grigoriev I.V."/>
            <person name="Cande W.Z."/>
            <person name="Fulton C."/>
            <person name="Rokhsar D.S."/>
            <person name="Dawson S.C."/>
        </authorList>
    </citation>
    <scope>NUCLEOTIDE SEQUENCE [LARGE SCALE GENOMIC DNA]</scope>
    <source>
        <strain evidence="2 3">NEG-M</strain>
    </source>
</reference>
<dbReference type="KEGG" id="ngr:NAEGRDRAFT_51627"/>
<evidence type="ECO:0000313" key="3">
    <source>
        <dbReference type="Proteomes" id="UP000006671"/>
    </source>
</evidence>
<feature type="region of interest" description="Disordered" evidence="1">
    <location>
        <begin position="135"/>
        <end position="194"/>
    </location>
</feature>
<organism evidence="3">
    <name type="scientific">Naegleria gruberi</name>
    <name type="common">Amoeba</name>
    <dbReference type="NCBI Taxonomy" id="5762"/>
    <lineage>
        <taxon>Eukaryota</taxon>
        <taxon>Discoba</taxon>
        <taxon>Heterolobosea</taxon>
        <taxon>Tetramitia</taxon>
        <taxon>Eutetramitia</taxon>
        <taxon>Vahlkampfiidae</taxon>
        <taxon>Naegleria</taxon>
    </lineage>
</organism>
<feature type="compositionally biased region" description="Low complexity" evidence="1">
    <location>
        <begin position="34"/>
        <end position="44"/>
    </location>
</feature>
<protein>
    <submittedName>
        <fullName evidence="2">Predicted protein</fullName>
    </submittedName>
</protein>
<feature type="compositionally biased region" description="Low complexity" evidence="1">
    <location>
        <begin position="1"/>
        <end position="14"/>
    </location>
</feature>
<sequence length="390" mass="41833">MGSNTSSTVNQTSQKVRDVLLHSPVNKKNRVTNSSASAQMSRSSPTLTLEGRVLKPCLKKNTNLIQNASLPVISSPSNNNRKALYKSVSSDNFTTNDETMTAPAVDIECESTCSSSSSSSSDEQQVKTALNTVANAQQLNMNPTDITKSGPPNSSISSSHANRKQLQLAPIILSPSNSSSSSSPSQRVQFADTRRSGSFSSLTYTNYMNSMDSKLRNSPSSSPANSPRRFSSSSAPSNSPRSATSTSISSGRKKLTISTPSSPSSSSSSNGSPTHHVSNVKFQSTSNSSSPSTPSSRPMSLFEMYNNCNSNSPKSPSRSDSFRTHKDFSSSKSDSKSMKNLYASRFGSIFNPSLNTAIQIPLLSVTQPDAPPSYVYYPKTNRSTQYLDVR</sequence>
<feature type="compositionally biased region" description="Low complexity" evidence="1">
    <location>
        <begin position="306"/>
        <end position="319"/>
    </location>
</feature>
<proteinExistence type="predicted"/>
<feature type="compositionally biased region" description="Basic and acidic residues" evidence="1">
    <location>
        <begin position="320"/>
        <end position="335"/>
    </location>
</feature>
<feature type="region of interest" description="Disordered" evidence="1">
    <location>
        <begin position="210"/>
        <end position="335"/>
    </location>
</feature>
<dbReference type="InParanoid" id="D2VR97"/>
<feature type="region of interest" description="Disordered" evidence="1">
    <location>
        <begin position="1"/>
        <end position="47"/>
    </location>
</feature>
<keyword evidence="3" id="KW-1185">Reference proteome</keyword>
<dbReference type="AlphaFoldDB" id="D2VR97"/>
<dbReference type="RefSeq" id="XP_002673311.1">
    <property type="nucleotide sequence ID" value="XM_002673265.1"/>
</dbReference>
<dbReference type="GeneID" id="8854906"/>
<dbReference type="VEuPathDB" id="AmoebaDB:NAEGRDRAFT_51627"/>
<accession>D2VR97</accession>
<evidence type="ECO:0000313" key="2">
    <source>
        <dbReference type="EMBL" id="EFC40567.1"/>
    </source>
</evidence>
<feature type="compositionally biased region" description="Low complexity" evidence="1">
    <location>
        <begin position="174"/>
        <end position="185"/>
    </location>
</feature>
<name>D2VR97_NAEGR</name>
<dbReference type="Proteomes" id="UP000006671">
    <property type="component" value="Unassembled WGS sequence"/>
</dbReference>
<feature type="compositionally biased region" description="Polar residues" evidence="1">
    <location>
        <begin position="135"/>
        <end position="153"/>
    </location>
</feature>
<dbReference type="EMBL" id="GG738891">
    <property type="protein sequence ID" value="EFC40567.1"/>
    <property type="molecule type" value="Genomic_DNA"/>
</dbReference>
<feature type="compositionally biased region" description="Low complexity" evidence="1">
    <location>
        <begin position="217"/>
        <end position="274"/>
    </location>
</feature>
<feature type="compositionally biased region" description="Low complexity" evidence="1">
    <location>
        <begin position="284"/>
        <end position="296"/>
    </location>
</feature>
<evidence type="ECO:0000256" key="1">
    <source>
        <dbReference type="SAM" id="MobiDB-lite"/>
    </source>
</evidence>